<comment type="caution">
    <text evidence="1">The sequence shown here is derived from an EMBL/GenBank/DDBJ whole genome shotgun (WGS) entry which is preliminary data.</text>
</comment>
<evidence type="ECO:0000313" key="2">
    <source>
        <dbReference type="Proteomes" id="UP000290287"/>
    </source>
</evidence>
<dbReference type="AlphaFoldDB" id="A0A4Q0YTL7"/>
<organism evidence="1 2">
    <name type="scientific">Veronia nyctiphanis</name>
    <dbReference type="NCBI Taxonomy" id="1278244"/>
    <lineage>
        <taxon>Bacteria</taxon>
        <taxon>Pseudomonadati</taxon>
        <taxon>Pseudomonadota</taxon>
        <taxon>Gammaproteobacteria</taxon>
        <taxon>Vibrionales</taxon>
        <taxon>Vibrionaceae</taxon>
        <taxon>Veronia</taxon>
    </lineage>
</organism>
<dbReference type="RefSeq" id="WP_129121422.1">
    <property type="nucleotide sequence ID" value="NZ_PEIB01000004.1"/>
</dbReference>
<dbReference type="EMBL" id="PEIB01000004">
    <property type="protein sequence ID" value="RXJ74065.1"/>
    <property type="molecule type" value="Genomic_DNA"/>
</dbReference>
<reference evidence="1 2" key="1">
    <citation type="submission" date="2017-10" db="EMBL/GenBank/DDBJ databases">
        <title>Nyctiphanis sp. nov., isolated from the stomach of the euphausiid Nyctiphanes simplex (Hansen, 1911) in the Gulf of California.</title>
        <authorList>
            <person name="Gomez-Gil B."/>
            <person name="Aguilar-Mendez M."/>
            <person name="Lopez-Cortes A."/>
            <person name="Gomez-Gutierrez J."/>
            <person name="Roque A."/>
            <person name="Lang E."/>
            <person name="Gonzalez-Castillo A."/>
        </authorList>
    </citation>
    <scope>NUCLEOTIDE SEQUENCE [LARGE SCALE GENOMIC DNA]</scope>
    <source>
        <strain evidence="1 2">CAIM 600</strain>
    </source>
</reference>
<keyword evidence="2" id="KW-1185">Reference proteome</keyword>
<dbReference type="Proteomes" id="UP000290287">
    <property type="component" value="Unassembled WGS sequence"/>
</dbReference>
<proteinExistence type="predicted"/>
<name>A0A4Q0YTL7_9GAMM</name>
<gene>
    <name evidence="1" type="ORF">CS022_05335</name>
</gene>
<evidence type="ECO:0000313" key="1">
    <source>
        <dbReference type="EMBL" id="RXJ74065.1"/>
    </source>
</evidence>
<protein>
    <submittedName>
        <fullName evidence="1">Uncharacterized protein</fullName>
    </submittedName>
</protein>
<sequence length="95" mass="11153">MEIVKYSDDHKIQLERYFEKYNLEKILLLDTEKSRGRTVFIKDDDSILAVATAAKNSLHPKFDIISFATHLENIAYIHSSMMACRKKIEILFLFK</sequence>
<accession>A0A4Q0YTL7</accession>